<evidence type="ECO:0000256" key="4">
    <source>
        <dbReference type="ARBA" id="ARBA00009503"/>
    </source>
</evidence>
<evidence type="ECO:0000313" key="15">
    <source>
        <dbReference type="Proteomes" id="UP000072189"/>
    </source>
</evidence>
<dbReference type="InterPro" id="IPR045031">
    <property type="entry name" value="DHP_synth-like"/>
</dbReference>
<sequence>MTLIMAIVNVTPDSFSDGGRYLDPDAAIAHARSLRAQGADLLDIGGESTRPGAERVAPRVEQQRVLPVVEALASEGAVVSIDTMNASTARAAVAAGARIVNDVSGGLADPDMLDAVAETDAEIALGHWRGPSTDMYARADYVDVGREVADELAERVAAARAAGIAPDRIVVDPGIGFGKRGIQNWNVLRAIPAIAALGSRVLIGTSRKRFLAEVLGDDADLARRDLATAVTSALAARSGAWAVRVHDVPTTRDALAVARAWEA</sequence>
<comment type="pathway">
    <text evidence="3 12">Cofactor biosynthesis; tetrahydrofolate biosynthesis; 7,8-dihydrofolate from 2-amino-4-hydroxy-6-hydroxymethyl-7,8-dihydropteridine diphosphate and 4-aminobenzoate: step 1/2.</text>
</comment>
<name>A0A147F6W9_MICTE</name>
<keyword evidence="8 12" id="KW-0479">Metal-binding</keyword>
<evidence type="ECO:0000256" key="7">
    <source>
        <dbReference type="ARBA" id="ARBA00022679"/>
    </source>
</evidence>
<dbReference type="CDD" id="cd00739">
    <property type="entry name" value="DHPS"/>
    <property type="match status" value="1"/>
</dbReference>
<gene>
    <name evidence="14" type="ORF">RSA3_10210</name>
</gene>
<dbReference type="AlphaFoldDB" id="A0A147F6W9"/>
<evidence type="ECO:0000256" key="12">
    <source>
        <dbReference type="RuleBase" id="RU361205"/>
    </source>
</evidence>
<dbReference type="UniPathway" id="UPA00077">
    <property type="reaction ID" value="UER00156"/>
</dbReference>
<dbReference type="Gene3D" id="3.20.20.20">
    <property type="entry name" value="Dihydropteroate synthase-like"/>
    <property type="match status" value="1"/>
</dbReference>
<dbReference type="InterPro" id="IPR006390">
    <property type="entry name" value="DHP_synth_dom"/>
</dbReference>
<proteinExistence type="inferred from homology"/>
<dbReference type="PANTHER" id="PTHR20941">
    <property type="entry name" value="FOLATE SYNTHESIS PROTEINS"/>
    <property type="match status" value="1"/>
</dbReference>
<evidence type="ECO:0000256" key="1">
    <source>
        <dbReference type="ARBA" id="ARBA00000012"/>
    </source>
</evidence>
<evidence type="ECO:0000256" key="3">
    <source>
        <dbReference type="ARBA" id="ARBA00004763"/>
    </source>
</evidence>
<dbReference type="RefSeq" id="WP_058614274.1">
    <property type="nucleotide sequence ID" value="NZ_LDRV01000062.1"/>
</dbReference>
<evidence type="ECO:0000256" key="2">
    <source>
        <dbReference type="ARBA" id="ARBA00001946"/>
    </source>
</evidence>
<dbReference type="NCBIfam" id="TIGR01496">
    <property type="entry name" value="DHPS"/>
    <property type="match status" value="1"/>
</dbReference>
<evidence type="ECO:0000313" key="14">
    <source>
        <dbReference type="EMBL" id="KTS11439.1"/>
    </source>
</evidence>
<dbReference type="Pfam" id="PF00809">
    <property type="entry name" value="Pterin_bind"/>
    <property type="match status" value="1"/>
</dbReference>
<dbReference type="PATRIC" id="fig|2033.7.peg.2794"/>
<dbReference type="Proteomes" id="UP000072189">
    <property type="component" value="Unassembled WGS sequence"/>
</dbReference>
<dbReference type="GO" id="GO:0004156">
    <property type="term" value="F:dihydropteroate synthase activity"/>
    <property type="evidence" value="ECO:0007669"/>
    <property type="project" value="UniProtKB-EC"/>
</dbReference>
<dbReference type="GO" id="GO:0046654">
    <property type="term" value="P:tetrahydrofolate biosynthetic process"/>
    <property type="evidence" value="ECO:0007669"/>
    <property type="project" value="UniProtKB-UniPathway"/>
</dbReference>
<evidence type="ECO:0000259" key="13">
    <source>
        <dbReference type="PROSITE" id="PS50972"/>
    </source>
</evidence>
<dbReference type="EC" id="2.5.1.15" evidence="5 12"/>
<comment type="caution">
    <text evidence="14">The sequence shown here is derived from an EMBL/GenBank/DDBJ whole genome shotgun (WGS) entry which is preliminary data.</text>
</comment>
<keyword evidence="7 12" id="KW-0808">Transferase</keyword>
<dbReference type="GO" id="GO:0005829">
    <property type="term" value="C:cytosol"/>
    <property type="evidence" value="ECO:0007669"/>
    <property type="project" value="TreeGrafter"/>
</dbReference>
<evidence type="ECO:0000256" key="8">
    <source>
        <dbReference type="ARBA" id="ARBA00022723"/>
    </source>
</evidence>
<dbReference type="InterPro" id="IPR000489">
    <property type="entry name" value="Pterin-binding_dom"/>
</dbReference>
<dbReference type="PROSITE" id="PS00792">
    <property type="entry name" value="DHPS_1"/>
    <property type="match status" value="1"/>
</dbReference>
<comment type="function">
    <text evidence="12">Catalyzes the condensation of para-aminobenzoate (pABA) with 6-hydroxymethyl-7,8-dihydropterin diphosphate (DHPt-PP) to form 7,8-dihydropteroate (H2Pte), the immediate precursor of folate derivatives.</text>
</comment>
<dbReference type="PROSITE" id="PS50972">
    <property type="entry name" value="PTERIN_BINDING"/>
    <property type="match status" value="1"/>
</dbReference>
<reference evidence="14 15" key="1">
    <citation type="journal article" date="2016" name="Front. Microbiol.">
        <title>Genomic Resource of Rice Seed Associated Bacteria.</title>
        <authorList>
            <person name="Midha S."/>
            <person name="Bansal K."/>
            <person name="Sharma S."/>
            <person name="Kumar N."/>
            <person name="Patil P.P."/>
            <person name="Chaudhry V."/>
            <person name="Patil P.B."/>
        </authorList>
    </citation>
    <scope>NUCLEOTIDE SEQUENCE [LARGE SCALE GENOMIC DNA]</scope>
    <source>
        <strain evidence="14 15">RSA3</strain>
    </source>
</reference>
<dbReference type="InterPro" id="IPR011005">
    <property type="entry name" value="Dihydropteroate_synth-like_sf"/>
</dbReference>
<dbReference type="PROSITE" id="PS00793">
    <property type="entry name" value="DHPS_2"/>
    <property type="match status" value="1"/>
</dbReference>
<accession>A0A147F6W9</accession>
<keyword evidence="10 12" id="KW-0289">Folate biosynthesis</keyword>
<organism evidence="14 15">
    <name type="scientific">Microbacterium testaceum</name>
    <name type="common">Aureobacterium testaceum</name>
    <name type="synonym">Brevibacterium testaceum</name>
    <dbReference type="NCBI Taxonomy" id="2033"/>
    <lineage>
        <taxon>Bacteria</taxon>
        <taxon>Bacillati</taxon>
        <taxon>Actinomycetota</taxon>
        <taxon>Actinomycetes</taxon>
        <taxon>Micrococcales</taxon>
        <taxon>Microbacteriaceae</taxon>
        <taxon>Microbacterium</taxon>
    </lineage>
</organism>
<evidence type="ECO:0000256" key="9">
    <source>
        <dbReference type="ARBA" id="ARBA00022842"/>
    </source>
</evidence>
<dbReference type="SUPFAM" id="SSF51717">
    <property type="entry name" value="Dihydropteroate synthetase-like"/>
    <property type="match status" value="1"/>
</dbReference>
<dbReference type="GO" id="GO:0046656">
    <property type="term" value="P:folic acid biosynthetic process"/>
    <property type="evidence" value="ECO:0007669"/>
    <property type="project" value="UniProtKB-KW"/>
</dbReference>
<evidence type="ECO:0000256" key="6">
    <source>
        <dbReference type="ARBA" id="ARBA00016919"/>
    </source>
</evidence>
<evidence type="ECO:0000256" key="11">
    <source>
        <dbReference type="ARBA" id="ARBA00030193"/>
    </source>
</evidence>
<comment type="catalytic activity">
    <reaction evidence="1">
        <text>(7,8-dihydropterin-6-yl)methyl diphosphate + 4-aminobenzoate = 7,8-dihydropteroate + diphosphate</text>
        <dbReference type="Rhea" id="RHEA:19949"/>
        <dbReference type="ChEBI" id="CHEBI:17836"/>
        <dbReference type="ChEBI" id="CHEBI:17839"/>
        <dbReference type="ChEBI" id="CHEBI:33019"/>
        <dbReference type="ChEBI" id="CHEBI:72950"/>
        <dbReference type="EC" id="2.5.1.15"/>
    </reaction>
</comment>
<comment type="similarity">
    <text evidence="4 12">Belongs to the DHPS family.</text>
</comment>
<dbReference type="FunFam" id="3.20.20.20:FF:000006">
    <property type="entry name" value="Dihydropteroate synthase"/>
    <property type="match status" value="1"/>
</dbReference>
<dbReference type="EMBL" id="LDRV01000062">
    <property type="protein sequence ID" value="KTS11439.1"/>
    <property type="molecule type" value="Genomic_DNA"/>
</dbReference>
<evidence type="ECO:0000256" key="10">
    <source>
        <dbReference type="ARBA" id="ARBA00022909"/>
    </source>
</evidence>
<comment type="cofactor">
    <cofactor evidence="2 12">
        <name>Mg(2+)</name>
        <dbReference type="ChEBI" id="CHEBI:18420"/>
    </cofactor>
</comment>
<dbReference type="PANTHER" id="PTHR20941:SF1">
    <property type="entry name" value="FOLIC ACID SYNTHESIS PROTEIN FOL1"/>
    <property type="match status" value="1"/>
</dbReference>
<protein>
    <recommendedName>
        <fullName evidence="6 12">Dihydropteroate synthase</fullName>
        <shortName evidence="12">DHPS</shortName>
        <ecNumber evidence="5 12">2.5.1.15</ecNumber>
    </recommendedName>
    <alternativeName>
        <fullName evidence="11 12">Dihydropteroate pyrophosphorylase</fullName>
    </alternativeName>
</protein>
<feature type="domain" description="Pterin-binding" evidence="13">
    <location>
        <begin position="2"/>
        <end position="256"/>
    </location>
</feature>
<evidence type="ECO:0000256" key="5">
    <source>
        <dbReference type="ARBA" id="ARBA00012458"/>
    </source>
</evidence>
<keyword evidence="9 12" id="KW-0460">Magnesium</keyword>
<dbReference type="GO" id="GO:0046872">
    <property type="term" value="F:metal ion binding"/>
    <property type="evidence" value="ECO:0007669"/>
    <property type="project" value="UniProtKB-KW"/>
</dbReference>